<evidence type="ECO:0000256" key="13">
    <source>
        <dbReference type="RuleBase" id="RU363047"/>
    </source>
</evidence>
<keyword evidence="9 12" id="KW-0675">Receptor</keyword>
<keyword evidence="2 13" id="KW-1003">Cell membrane</keyword>
<evidence type="ECO:0000256" key="7">
    <source>
        <dbReference type="ARBA" id="ARBA00023040"/>
    </source>
</evidence>
<reference evidence="15" key="1">
    <citation type="thesis" date="2020" institute="ProQuest LLC" country="789 East Eisenhower Parkway, Ann Arbor, MI, USA">
        <title>Comparative Genomics and Chromosome Evolution.</title>
        <authorList>
            <person name="Mudd A.B."/>
        </authorList>
    </citation>
    <scope>NUCLEOTIDE SEQUENCE</scope>
    <source>
        <strain evidence="15">237g6f4</strain>
        <tissue evidence="15">Blood</tissue>
    </source>
</reference>
<evidence type="ECO:0000256" key="5">
    <source>
        <dbReference type="ARBA" id="ARBA00022725"/>
    </source>
</evidence>
<dbReference type="EMBL" id="WNYA01000011">
    <property type="protein sequence ID" value="KAG8551527.1"/>
    <property type="molecule type" value="Genomic_DNA"/>
</dbReference>
<feature type="transmembrane region" description="Helical" evidence="13">
    <location>
        <begin position="273"/>
        <end position="292"/>
    </location>
</feature>
<feature type="transmembrane region" description="Helical" evidence="13">
    <location>
        <begin position="141"/>
        <end position="163"/>
    </location>
</feature>
<comment type="similarity">
    <text evidence="12">Belongs to the G-protein coupled receptor 1 family.</text>
</comment>
<dbReference type="PROSITE" id="PS50262">
    <property type="entry name" value="G_PROTEIN_RECEP_F1_2"/>
    <property type="match status" value="1"/>
</dbReference>
<keyword evidence="3 13" id="KW-0716">Sensory transduction</keyword>
<dbReference type="InterPro" id="IPR017452">
    <property type="entry name" value="GPCR_Rhodpsn_7TM"/>
</dbReference>
<keyword evidence="8 13" id="KW-0472">Membrane</keyword>
<keyword evidence="5 13" id="KW-0552">Olfaction</keyword>
<comment type="subcellular location">
    <subcellularLocation>
        <location evidence="1 13">Cell membrane</location>
        <topology evidence="1 13">Multi-pass membrane protein</topology>
    </subcellularLocation>
</comment>
<keyword evidence="4 12" id="KW-0812">Transmembrane</keyword>
<evidence type="ECO:0000256" key="10">
    <source>
        <dbReference type="ARBA" id="ARBA00023180"/>
    </source>
</evidence>
<dbReference type="FunFam" id="1.20.1070.10:FF:000010">
    <property type="entry name" value="Olfactory receptor"/>
    <property type="match status" value="1"/>
</dbReference>
<dbReference type="PRINTS" id="PR00237">
    <property type="entry name" value="GPCRRHODOPSN"/>
</dbReference>
<dbReference type="Pfam" id="PF13853">
    <property type="entry name" value="7tm_4"/>
    <property type="match status" value="1"/>
</dbReference>
<feature type="domain" description="G-protein coupled receptors family 1 profile" evidence="14">
    <location>
        <begin position="41"/>
        <end position="290"/>
    </location>
</feature>
<feature type="transmembrane region" description="Helical" evidence="13">
    <location>
        <begin position="102"/>
        <end position="120"/>
    </location>
</feature>
<dbReference type="CDD" id="cd13954">
    <property type="entry name" value="7tmA_OR"/>
    <property type="match status" value="1"/>
</dbReference>
<dbReference type="InterPro" id="IPR000725">
    <property type="entry name" value="Olfact_rcpt"/>
</dbReference>
<keyword evidence="7 12" id="KW-0297">G-protein coupled receptor</keyword>
<dbReference type="InterPro" id="IPR000276">
    <property type="entry name" value="GPCR_Rhodpsn"/>
</dbReference>
<feature type="transmembrane region" description="Helical" evidence="13">
    <location>
        <begin position="238"/>
        <end position="261"/>
    </location>
</feature>
<dbReference type="Proteomes" id="UP000824782">
    <property type="component" value="Unassembled WGS sequence"/>
</dbReference>
<organism evidence="15 16">
    <name type="scientific">Engystomops pustulosus</name>
    <name type="common">Tungara frog</name>
    <name type="synonym">Physalaemus pustulosus</name>
    <dbReference type="NCBI Taxonomy" id="76066"/>
    <lineage>
        <taxon>Eukaryota</taxon>
        <taxon>Metazoa</taxon>
        <taxon>Chordata</taxon>
        <taxon>Craniata</taxon>
        <taxon>Vertebrata</taxon>
        <taxon>Euteleostomi</taxon>
        <taxon>Amphibia</taxon>
        <taxon>Batrachia</taxon>
        <taxon>Anura</taxon>
        <taxon>Neobatrachia</taxon>
        <taxon>Hyloidea</taxon>
        <taxon>Leptodactylidae</taxon>
        <taxon>Leiuperinae</taxon>
        <taxon>Engystomops</taxon>
    </lineage>
</organism>
<feature type="transmembrane region" description="Helical" evidence="13">
    <location>
        <begin position="27"/>
        <end position="50"/>
    </location>
</feature>
<evidence type="ECO:0000313" key="16">
    <source>
        <dbReference type="Proteomes" id="UP000824782"/>
    </source>
</evidence>
<name>A0AAV6ZQU2_ENGPU</name>
<keyword evidence="11 12" id="KW-0807">Transducer</keyword>
<evidence type="ECO:0000256" key="3">
    <source>
        <dbReference type="ARBA" id="ARBA00022606"/>
    </source>
</evidence>
<evidence type="ECO:0000256" key="11">
    <source>
        <dbReference type="ARBA" id="ARBA00023224"/>
    </source>
</evidence>
<dbReference type="PRINTS" id="PR00245">
    <property type="entry name" value="OLFACTORYR"/>
</dbReference>
<dbReference type="SUPFAM" id="SSF81321">
    <property type="entry name" value="Family A G protein-coupled receptor-like"/>
    <property type="match status" value="1"/>
</dbReference>
<evidence type="ECO:0000256" key="6">
    <source>
        <dbReference type="ARBA" id="ARBA00022989"/>
    </source>
</evidence>
<gene>
    <name evidence="15" type="ORF">GDO81_004146</name>
</gene>
<protein>
    <recommendedName>
        <fullName evidence="13">Olfactory receptor</fullName>
    </recommendedName>
</protein>
<dbReference type="PROSITE" id="PS00237">
    <property type="entry name" value="G_PROTEIN_RECEP_F1_1"/>
    <property type="match status" value="1"/>
</dbReference>
<evidence type="ECO:0000313" key="15">
    <source>
        <dbReference type="EMBL" id="KAG8551527.1"/>
    </source>
</evidence>
<keyword evidence="16" id="KW-1185">Reference proteome</keyword>
<evidence type="ECO:0000256" key="2">
    <source>
        <dbReference type="ARBA" id="ARBA00022475"/>
    </source>
</evidence>
<accession>A0AAV6ZQU2</accession>
<proteinExistence type="inferred from homology"/>
<dbReference type="AlphaFoldDB" id="A0AAV6ZQU2"/>
<evidence type="ECO:0000256" key="12">
    <source>
        <dbReference type="RuleBase" id="RU000688"/>
    </source>
</evidence>
<sequence length="314" mass="35486">MTAGNESHTIQFTIQCFSDLPHLQVPLFIIFLIIYLNIIFGNTAVLSAIVYDSHLHTPMYIFLSNLSVLDISYTSTTLPKLLYMLSTQHKTMSLMACVTQMHFFLCFACTEIILLAVMAYDRYVAICLALHYTQLMSPRTCLSMVISVWIVAFLEPVSFTVLVSNLSFCSNNQIDHFYCDVSPLLKLSCSDTTNVNMATYILGALVGMSTFMLTLVSYVFIVVNIMNIHSAGGRSKTFSTCASHLTCVLLFYGTTLSLYMRPTSMYSPKHDKFFSLLYIILIPLLNPVIYTLKNRPFKDSFKKLIHILCSLKCN</sequence>
<evidence type="ECO:0000259" key="14">
    <source>
        <dbReference type="PROSITE" id="PS50262"/>
    </source>
</evidence>
<dbReference type="GO" id="GO:0004984">
    <property type="term" value="F:olfactory receptor activity"/>
    <property type="evidence" value="ECO:0007669"/>
    <property type="project" value="InterPro"/>
</dbReference>
<dbReference type="PANTHER" id="PTHR26452">
    <property type="entry name" value="OLFACTORY RECEPTOR"/>
    <property type="match status" value="1"/>
</dbReference>
<comment type="caution">
    <text evidence="15">The sequence shown here is derived from an EMBL/GenBank/DDBJ whole genome shotgun (WGS) entry which is preliminary data.</text>
</comment>
<keyword evidence="10" id="KW-0325">Glycoprotein</keyword>
<evidence type="ECO:0000256" key="4">
    <source>
        <dbReference type="ARBA" id="ARBA00022692"/>
    </source>
</evidence>
<dbReference type="GO" id="GO:0004930">
    <property type="term" value="F:G protein-coupled receptor activity"/>
    <property type="evidence" value="ECO:0007669"/>
    <property type="project" value="UniProtKB-KW"/>
</dbReference>
<evidence type="ECO:0000256" key="1">
    <source>
        <dbReference type="ARBA" id="ARBA00004651"/>
    </source>
</evidence>
<evidence type="ECO:0000256" key="8">
    <source>
        <dbReference type="ARBA" id="ARBA00023136"/>
    </source>
</evidence>
<feature type="transmembrane region" description="Helical" evidence="13">
    <location>
        <begin position="62"/>
        <end position="82"/>
    </location>
</feature>
<keyword evidence="6 13" id="KW-1133">Transmembrane helix</keyword>
<dbReference type="Gene3D" id="1.20.1070.10">
    <property type="entry name" value="Rhodopsin 7-helix transmembrane proteins"/>
    <property type="match status" value="1"/>
</dbReference>
<dbReference type="InterPro" id="IPR050516">
    <property type="entry name" value="Olfactory_GPCR"/>
</dbReference>
<feature type="transmembrane region" description="Helical" evidence="13">
    <location>
        <begin position="200"/>
        <end position="226"/>
    </location>
</feature>
<evidence type="ECO:0000256" key="9">
    <source>
        <dbReference type="ARBA" id="ARBA00023170"/>
    </source>
</evidence>
<dbReference type="GO" id="GO:0005886">
    <property type="term" value="C:plasma membrane"/>
    <property type="evidence" value="ECO:0007669"/>
    <property type="project" value="UniProtKB-SubCell"/>
</dbReference>